<keyword evidence="4" id="KW-1185">Reference proteome</keyword>
<evidence type="ECO:0000313" key="4">
    <source>
        <dbReference type="Proteomes" id="UP000462212"/>
    </source>
</evidence>
<gene>
    <name evidence="3" type="ORF">LSUB1_G008483</name>
</gene>
<dbReference type="PANTHER" id="PTHR43669">
    <property type="entry name" value="5-KETO-D-GLUCONATE 5-REDUCTASE"/>
    <property type="match status" value="1"/>
</dbReference>
<evidence type="ECO:0000256" key="2">
    <source>
        <dbReference type="ARBA" id="ARBA00023002"/>
    </source>
</evidence>
<sequence>INHHSLAYSNANLQLNMSSKIILILGSGSRIGANVSRAFAAKGYKVALAARSLSEADNTSSEIHIQADFSDPKTVITAFARTKELLGTPSVVVYNAAAATFVPSQDPLSPSLTLSAFQSDLNINTTSAFVAAQQAALAFATLAEHTDAAKTFIYTGNILNETVIAPLMTCGVGKNASAHIVKTAAEAYGERGFKFYYADERNADGSPAYGDVDGEAHGKFYVELAEGKGQELGSRLLSAGWGIRSFAVA</sequence>
<accession>A0A8H8RFS8</accession>
<reference evidence="3 4" key="1">
    <citation type="submission" date="2018-05" db="EMBL/GenBank/DDBJ databases">
        <title>Genome sequencing and assembly of the regulated plant pathogen Lachnellula willkommii and related sister species for the development of diagnostic species identification markers.</title>
        <authorList>
            <person name="Giroux E."/>
            <person name="Bilodeau G."/>
        </authorList>
    </citation>
    <scope>NUCLEOTIDE SEQUENCE [LARGE SCALE GENOMIC DNA]</scope>
    <source>
        <strain evidence="3 4">CBS 197.66</strain>
    </source>
</reference>
<dbReference type="Gene3D" id="3.40.50.720">
    <property type="entry name" value="NAD(P)-binding Rossmann-like Domain"/>
    <property type="match status" value="1"/>
</dbReference>
<dbReference type="PANTHER" id="PTHR43669:SF4">
    <property type="entry name" value="SHORT-CHAIN DEHYDROGENASE"/>
    <property type="match status" value="1"/>
</dbReference>
<protein>
    <submittedName>
        <fullName evidence="3">Uncharacterized protein</fullName>
    </submittedName>
</protein>
<dbReference type="InterPro" id="IPR002347">
    <property type="entry name" value="SDR_fam"/>
</dbReference>
<keyword evidence="2" id="KW-0560">Oxidoreductase</keyword>
<dbReference type="AlphaFoldDB" id="A0A8H8RFS8"/>
<evidence type="ECO:0000256" key="1">
    <source>
        <dbReference type="ARBA" id="ARBA00006484"/>
    </source>
</evidence>
<dbReference type="InterPro" id="IPR036291">
    <property type="entry name" value="NAD(P)-bd_dom_sf"/>
</dbReference>
<dbReference type="GO" id="GO:0016491">
    <property type="term" value="F:oxidoreductase activity"/>
    <property type="evidence" value="ECO:0007669"/>
    <property type="project" value="UniProtKB-KW"/>
</dbReference>
<dbReference type="OrthoDB" id="5336600at2759"/>
<dbReference type="Pfam" id="PF00106">
    <property type="entry name" value="adh_short"/>
    <property type="match status" value="1"/>
</dbReference>
<dbReference type="CDD" id="cd05233">
    <property type="entry name" value="SDR_c"/>
    <property type="match status" value="1"/>
</dbReference>
<evidence type="ECO:0000313" key="3">
    <source>
        <dbReference type="EMBL" id="TVY33425.1"/>
    </source>
</evidence>
<proteinExistence type="inferred from homology"/>
<feature type="non-terminal residue" evidence="3">
    <location>
        <position position="1"/>
    </location>
</feature>
<comment type="caution">
    <text evidence="3">The sequence shown here is derived from an EMBL/GenBank/DDBJ whole genome shotgun (WGS) entry which is preliminary data.</text>
</comment>
<dbReference type="Proteomes" id="UP000462212">
    <property type="component" value="Unassembled WGS sequence"/>
</dbReference>
<dbReference type="EMBL" id="QGMJ01000804">
    <property type="protein sequence ID" value="TVY33425.1"/>
    <property type="molecule type" value="Genomic_DNA"/>
</dbReference>
<name>A0A8H8RFS8_9HELO</name>
<organism evidence="3 4">
    <name type="scientific">Lachnellula subtilissima</name>
    <dbReference type="NCBI Taxonomy" id="602034"/>
    <lineage>
        <taxon>Eukaryota</taxon>
        <taxon>Fungi</taxon>
        <taxon>Dikarya</taxon>
        <taxon>Ascomycota</taxon>
        <taxon>Pezizomycotina</taxon>
        <taxon>Leotiomycetes</taxon>
        <taxon>Helotiales</taxon>
        <taxon>Lachnaceae</taxon>
        <taxon>Lachnellula</taxon>
    </lineage>
</organism>
<comment type="similarity">
    <text evidence="1">Belongs to the short-chain dehydrogenases/reductases (SDR) family.</text>
</comment>
<dbReference type="SUPFAM" id="SSF51735">
    <property type="entry name" value="NAD(P)-binding Rossmann-fold domains"/>
    <property type="match status" value="1"/>
</dbReference>